<dbReference type="Pfam" id="PF05925">
    <property type="entry name" value="IpgD"/>
    <property type="match status" value="1"/>
</dbReference>
<feature type="region of interest" description="Disordered" evidence="6">
    <location>
        <begin position="50"/>
        <end position="69"/>
    </location>
</feature>
<keyword evidence="4" id="KW-0378">Hydrolase</keyword>
<organism evidence="7 8">
    <name type="scientific">Providencia stuartii (strain MRSN 2154)</name>
    <dbReference type="NCBI Taxonomy" id="1157951"/>
    <lineage>
        <taxon>Bacteria</taxon>
        <taxon>Pseudomonadati</taxon>
        <taxon>Pseudomonadota</taxon>
        <taxon>Gammaproteobacteria</taxon>
        <taxon>Enterobacterales</taxon>
        <taxon>Morganellaceae</taxon>
        <taxon>Providencia</taxon>
    </lineage>
</organism>
<protein>
    <submittedName>
        <fullName evidence="7">Inositol phosphate phosphatase SopB</fullName>
    </submittedName>
</protein>
<dbReference type="Proteomes" id="UP000005012">
    <property type="component" value="Chromosome"/>
</dbReference>
<evidence type="ECO:0000256" key="1">
    <source>
        <dbReference type="ARBA" id="ARBA00004613"/>
    </source>
</evidence>
<dbReference type="HOGENOM" id="CLU_025781_0_0_6"/>
<dbReference type="GO" id="GO:0005576">
    <property type="term" value="C:extracellular region"/>
    <property type="evidence" value="ECO:0007669"/>
    <property type="project" value="UniProtKB-SubCell"/>
</dbReference>
<dbReference type="Gene3D" id="1.20.58.450">
    <property type="entry name" value="Cell division control protein 42 homolog"/>
    <property type="match status" value="1"/>
</dbReference>
<evidence type="ECO:0000256" key="5">
    <source>
        <dbReference type="ARBA" id="ARBA00023026"/>
    </source>
</evidence>
<proteinExistence type="inferred from homology"/>
<dbReference type="EMBL" id="CP003488">
    <property type="protein sequence ID" value="AFH94428.1"/>
    <property type="molecule type" value="Genomic_DNA"/>
</dbReference>
<dbReference type="RefSeq" id="WP_014657415.1">
    <property type="nucleotide sequence ID" value="NC_017731.1"/>
</dbReference>
<evidence type="ECO:0000313" key="7">
    <source>
        <dbReference type="EMBL" id="AFH94428.1"/>
    </source>
</evidence>
<dbReference type="KEGG" id="psi:S70_12925"/>
<evidence type="ECO:0000256" key="2">
    <source>
        <dbReference type="ARBA" id="ARBA00009007"/>
    </source>
</evidence>
<dbReference type="AlphaFoldDB" id="A0A140NP54"/>
<keyword evidence="5" id="KW-0843">Virulence</keyword>
<dbReference type="PRINTS" id="PR01734">
    <property type="entry name" value="TYPE3OMBPROT"/>
</dbReference>
<reference evidence="8" key="2">
    <citation type="submission" date="2012-04" db="EMBL/GenBank/DDBJ databases">
        <title>Complete genome sequence of Providencia stuartii clinical isolate MRSN 2154.</title>
        <authorList>
            <person name="Clifford R.J."/>
            <person name="Hang J."/>
            <person name="Riley M.C."/>
            <person name="Onmus-Leone F."/>
            <person name="Kuschner R.A."/>
            <person name="Lesho E.P."/>
            <person name="Waterman P.E."/>
        </authorList>
    </citation>
    <scope>NUCLEOTIDE SEQUENCE [LARGE SCALE GENOMIC DNA]</scope>
    <source>
        <strain evidence="8">MRSN 2154</strain>
    </source>
</reference>
<dbReference type="GeneID" id="93520815"/>
<sequence>MFYIIKSYEPQQSISHATSSGQEQLSKTFAYNIDSVNNTIKSQKLVREAIKTPPRGQSSEERKNNLTNVTQDKKDLIRFQQELLSTAENILKHLDLSTEVLATISDKLNQLTSEPSRLIQSRELLQAKKLEEKLIKIIHHEMLNSNNRISLKDVGKLFQKELSRHLNNKDWHTIETALSYGNSEYSFILTPASQMKYCGGNHEIFCDNSYKGKGVCSKSAEETTHAVNLWLSEVKDNNQSTLFSGIRHGVLSPYALPERSAARLQGAKNRAKEVVMAALFAKPELYKRALNHEEVTLRIASTSLLTYLGKEKGMLDDQVAAWKMLNNDGVIKLNIKNEKGEAQEVKVKLDIAIFNFGVNELAFSIPKVISQNDNLNKTALAQILGCNYLINNEVGGWVGHYLSEHPHASNRHKVEELCQQIKEIWKKKSYRYDGNEPYKIAQRIAMLAYEIGAVPCWNCKSGKDRTGMLDAEIKREAINYHQGYSLSKPGAKLTNEEKKLFQGVLLYSGNKEVQECNTGVAGNKVTKDLPFMLRPLALSYKTRIGDEVIRRQVQGFSSLV</sequence>
<evidence type="ECO:0000256" key="4">
    <source>
        <dbReference type="ARBA" id="ARBA00022801"/>
    </source>
</evidence>
<accession>A0A140NP54</accession>
<evidence type="ECO:0000313" key="8">
    <source>
        <dbReference type="Proteomes" id="UP000005012"/>
    </source>
</evidence>
<dbReference type="PATRIC" id="fig|1157951.4.peg.2607"/>
<gene>
    <name evidence="7" type="ordered locus">S70_12925</name>
</gene>
<comment type="similarity">
    <text evidence="2">Belongs to the phosphatase IpgD/SopB family.</text>
</comment>
<dbReference type="InterPro" id="IPR008108">
    <property type="entry name" value="IpgD/SopB"/>
</dbReference>
<evidence type="ECO:0000256" key="6">
    <source>
        <dbReference type="SAM" id="MobiDB-lite"/>
    </source>
</evidence>
<evidence type="ECO:0000256" key="3">
    <source>
        <dbReference type="ARBA" id="ARBA00022525"/>
    </source>
</evidence>
<name>A0A140NP54_PROSM</name>
<reference evidence="7 8" key="1">
    <citation type="journal article" date="2012" name="J. Bacteriol.">
        <title>Complete Genome Sequence of Providencia stuartii Clinical Isolate MRSN 2154.</title>
        <authorList>
            <person name="Clifford R.J."/>
            <person name="Hang J."/>
            <person name="Riley M.C."/>
            <person name="Onmus-Leone F."/>
            <person name="Kuschner R.A."/>
            <person name="Lesho E.P."/>
            <person name="Waterman P.E."/>
        </authorList>
    </citation>
    <scope>NUCLEOTIDE SEQUENCE [LARGE SCALE GENOMIC DNA]</scope>
    <source>
        <strain evidence="7 8">MRSN 2154</strain>
    </source>
</reference>
<keyword evidence="3" id="KW-0964">Secreted</keyword>
<dbReference type="GO" id="GO:0016791">
    <property type="term" value="F:phosphatase activity"/>
    <property type="evidence" value="ECO:0007669"/>
    <property type="project" value="InterPro"/>
</dbReference>
<comment type="subcellular location">
    <subcellularLocation>
        <location evidence="1">Secreted</location>
    </subcellularLocation>
</comment>